<evidence type="ECO:0000313" key="1">
    <source>
        <dbReference type="EMBL" id="RHE93527.1"/>
    </source>
</evidence>
<name>A0A414LFV8_9BACE</name>
<reference evidence="1 2" key="1">
    <citation type="submission" date="2018-08" db="EMBL/GenBank/DDBJ databases">
        <title>A genome reference for cultivated species of the human gut microbiota.</title>
        <authorList>
            <person name="Zou Y."/>
            <person name="Xue W."/>
            <person name="Luo G."/>
        </authorList>
    </citation>
    <scope>NUCLEOTIDE SEQUENCE [LARGE SCALE GENOMIC DNA]</scope>
    <source>
        <strain evidence="1 2">AM27-17</strain>
    </source>
</reference>
<dbReference type="AlphaFoldDB" id="A0A414LFV8"/>
<protein>
    <submittedName>
        <fullName evidence="1">Uncharacterized protein</fullName>
    </submittedName>
</protein>
<gene>
    <name evidence="1" type="ORF">DW712_05460</name>
</gene>
<evidence type="ECO:0000313" key="2">
    <source>
        <dbReference type="Proteomes" id="UP000285650"/>
    </source>
</evidence>
<comment type="caution">
    <text evidence="1">The sequence shown here is derived from an EMBL/GenBank/DDBJ whole genome shotgun (WGS) entry which is preliminary data.</text>
</comment>
<organism evidence="1 2">
    <name type="scientific">Bacteroides intestinalis</name>
    <dbReference type="NCBI Taxonomy" id="329854"/>
    <lineage>
        <taxon>Bacteria</taxon>
        <taxon>Pseudomonadati</taxon>
        <taxon>Bacteroidota</taxon>
        <taxon>Bacteroidia</taxon>
        <taxon>Bacteroidales</taxon>
        <taxon>Bacteroidaceae</taxon>
        <taxon>Bacteroides</taxon>
    </lineage>
</organism>
<accession>A0A414LFV8</accession>
<proteinExistence type="predicted"/>
<dbReference type="EMBL" id="QSKV01000003">
    <property type="protein sequence ID" value="RHE93527.1"/>
    <property type="molecule type" value="Genomic_DNA"/>
</dbReference>
<dbReference type="Proteomes" id="UP000285650">
    <property type="component" value="Unassembled WGS sequence"/>
</dbReference>
<sequence length="97" mass="10979">MFIFIFVIFASVCSHLLRCAEFVGKIILPIGCIALFLSEIHLLRINSVFSPCRSASEWSCYGASMSRVLFKRGADFLLGINESLTCYKISFTFLIRK</sequence>